<protein>
    <submittedName>
        <fullName evidence="1">Uncharacterized protein</fullName>
    </submittedName>
</protein>
<dbReference type="AlphaFoldDB" id="A0A6G0N5J6"/>
<evidence type="ECO:0000313" key="1">
    <source>
        <dbReference type="EMBL" id="KAE9193958.1"/>
    </source>
</evidence>
<sequence>MSIKIAEFVEAQELSLNYVPTAENMADVFTKALGPQRFERLGELLGVEDVVEAVARARLPARPDRAGDQDESAYKPD</sequence>
<proteinExistence type="predicted"/>
<comment type="caution">
    <text evidence="1">The sequence shown here is derived from an EMBL/GenBank/DDBJ whole genome shotgun (WGS) entry which is preliminary data.</text>
</comment>
<evidence type="ECO:0000313" key="2">
    <source>
        <dbReference type="Proteomes" id="UP000476176"/>
    </source>
</evidence>
<reference evidence="1 2" key="1">
    <citation type="submission" date="2018-09" db="EMBL/GenBank/DDBJ databases">
        <title>Genomic investigation of the strawberry pathogen Phytophthora fragariae indicates pathogenicity is determined by transcriptional variation in three key races.</title>
        <authorList>
            <person name="Adams T.M."/>
            <person name="Armitage A.D."/>
            <person name="Sobczyk M.K."/>
            <person name="Bates H.J."/>
            <person name="Dunwell J.M."/>
            <person name="Nellist C.F."/>
            <person name="Harrison R.J."/>
        </authorList>
    </citation>
    <scope>NUCLEOTIDE SEQUENCE [LARGE SCALE GENOMIC DNA]</scope>
    <source>
        <strain evidence="1 2">BC-23</strain>
    </source>
</reference>
<name>A0A6G0N5J6_9STRA</name>
<gene>
    <name evidence="1" type="ORF">PF004_g20868</name>
</gene>
<accession>A0A6G0N5J6</accession>
<dbReference type="Proteomes" id="UP000476176">
    <property type="component" value="Unassembled WGS sequence"/>
</dbReference>
<organism evidence="1 2">
    <name type="scientific">Phytophthora fragariae</name>
    <dbReference type="NCBI Taxonomy" id="53985"/>
    <lineage>
        <taxon>Eukaryota</taxon>
        <taxon>Sar</taxon>
        <taxon>Stramenopiles</taxon>
        <taxon>Oomycota</taxon>
        <taxon>Peronosporomycetes</taxon>
        <taxon>Peronosporales</taxon>
        <taxon>Peronosporaceae</taxon>
        <taxon>Phytophthora</taxon>
    </lineage>
</organism>
<dbReference type="EMBL" id="QXGC01001908">
    <property type="protein sequence ID" value="KAE9193958.1"/>
    <property type="molecule type" value="Genomic_DNA"/>
</dbReference>